<organism evidence="2 3">
    <name type="scientific">Triticum urartu</name>
    <name type="common">Red wild einkorn</name>
    <name type="synonym">Crithodium urartu</name>
    <dbReference type="NCBI Taxonomy" id="4572"/>
    <lineage>
        <taxon>Eukaryota</taxon>
        <taxon>Viridiplantae</taxon>
        <taxon>Streptophyta</taxon>
        <taxon>Embryophyta</taxon>
        <taxon>Tracheophyta</taxon>
        <taxon>Spermatophyta</taxon>
        <taxon>Magnoliopsida</taxon>
        <taxon>Liliopsida</taxon>
        <taxon>Poales</taxon>
        <taxon>Poaceae</taxon>
        <taxon>BOP clade</taxon>
        <taxon>Pooideae</taxon>
        <taxon>Triticodae</taxon>
        <taxon>Triticeae</taxon>
        <taxon>Triticinae</taxon>
        <taxon>Triticum</taxon>
    </lineage>
</organism>
<evidence type="ECO:0000256" key="1">
    <source>
        <dbReference type="SAM" id="MobiDB-lite"/>
    </source>
</evidence>
<dbReference type="EnsemblPlants" id="TuG1812G0100002857.01.T06">
    <property type="protein sequence ID" value="TuG1812G0100002857.01.T06.cds392373"/>
    <property type="gene ID" value="TuG1812G0100002857.01"/>
</dbReference>
<reference evidence="3" key="1">
    <citation type="journal article" date="2013" name="Nature">
        <title>Draft genome of the wheat A-genome progenitor Triticum urartu.</title>
        <authorList>
            <person name="Ling H.Q."/>
            <person name="Zhao S."/>
            <person name="Liu D."/>
            <person name="Wang J."/>
            <person name="Sun H."/>
            <person name="Zhang C."/>
            <person name="Fan H."/>
            <person name="Li D."/>
            <person name="Dong L."/>
            <person name="Tao Y."/>
            <person name="Gao C."/>
            <person name="Wu H."/>
            <person name="Li Y."/>
            <person name="Cui Y."/>
            <person name="Guo X."/>
            <person name="Zheng S."/>
            <person name="Wang B."/>
            <person name="Yu K."/>
            <person name="Liang Q."/>
            <person name="Yang W."/>
            <person name="Lou X."/>
            <person name="Chen J."/>
            <person name="Feng M."/>
            <person name="Jian J."/>
            <person name="Zhang X."/>
            <person name="Luo G."/>
            <person name="Jiang Y."/>
            <person name="Liu J."/>
            <person name="Wang Z."/>
            <person name="Sha Y."/>
            <person name="Zhang B."/>
            <person name="Wu H."/>
            <person name="Tang D."/>
            <person name="Shen Q."/>
            <person name="Xue P."/>
            <person name="Zou S."/>
            <person name="Wang X."/>
            <person name="Liu X."/>
            <person name="Wang F."/>
            <person name="Yang Y."/>
            <person name="An X."/>
            <person name="Dong Z."/>
            <person name="Zhang K."/>
            <person name="Zhang X."/>
            <person name="Luo M.C."/>
            <person name="Dvorak J."/>
            <person name="Tong Y."/>
            <person name="Wang J."/>
            <person name="Yang H."/>
            <person name="Li Z."/>
            <person name="Wang D."/>
            <person name="Zhang A."/>
            <person name="Wang J."/>
        </authorList>
    </citation>
    <scope>NUCLEOTIDE SEQUENCE</scope>
    <source>
        <strain evidence="3">cv. G1812</strain>
    </source>
</reference>
<dbReference type="AlphaFoldDB" id="A0A8R7P2V4"/>
<evidence type="ECO:0000313" key="3">
    <source>
        <dbReference type="Proteomes" id="UP000015106"/>
    </source>
</evidence>
<feature type="region of interest" description="Disordered" evidence="1">
    <location>
        <begin position="1"/>
        <end position="33"/>
    </location>
</feature>
<evidence type="ECO:0000313" key="2">
    <source>
        <dbReference type="EnsemblPlants" id="TuG1812G0100002857.01.T06.cds392373"/>
    </source>
</evidence>
<name>A0A8R7P2V4_TRIUA</name>
<dbReference type="EnsemblPlants" id="TuG1812G0100002857.01.T05">
    <property type="protein sequence ID" value="TuG1812G0100002857.01.T05.cds392373"/>
    <property type="gene ID" value="TuG1812G0100002857.01"/>
</dbReference>
<reference evidence="2" key="3">
    <citation type="submission" date="2022-06" db="UniProtKB">
        <authorList>
            <consortium name="EnsemblPlants"/>
        </authorList>
    </citation>
    <scope>IDENTIFICATION</scope>
</reference>
<dbReference type="Gramene" id="TuG1812G0100002857.01.T06">
    <property type="protein sequence ID" value="TuG1812G0100002857.01.T06.cds392373"/>
    <property type="gene ID" value="TuG1812G0100002857.01"/>
</dbReference>
<feature type="region of interest" description="Disordered" evidence="1">
    <location>
        <begin position="129"/>
        <end position="164"/>
    </location>
</feature>
<reference evidence="2" key="2">
    <citation type="submission" date="2018-03" db="EMBL/GenBank/DDBJ databases">
        <title>The Triticum urartu genome reveals the dynamic nature of wheat genome evolution.</title>
        <authorList>
            <person name="Ling H."/>
            <person name="Ma B."/>
            <person name="Shi X."/>
            <person name="Liu H."/>
            <person name="Dong L."/>
            <person name="Sun H."/>
            <person name="Cao Y."/>
            <person name="Gao Q."/>
            <person name="Zheng S."/>
            <person name="Li Y."/>
            <person name="Yu Y."/>
            <person name="Du H."/>
            <person name="Qi M."/>
            <person name="Li Y."/>
            <person name="Yu H."/>
            <person name="Cui Y."/>
            <person name="Wang N."/>
            <person name="Chen C."/>
            <person name="Wu H."/>
            <person name="Zhao Y."/>
            <person name="Zhang J."/>
            <person name="Li Y."/>
            <person name="Zhou W."/>
            <person name="Zhang B."/>
            <person name="Hu W."/>
            <person name="Eijk M."/>
            <person name="Tang J."/>
            <person name="Witsenboer H."/>
            <person name="Zhao S."/>
            <person name="Li Z."/>
            <person name="Zhang A."/>
            <person name="Wang D."/>
            <person name="Liang C."/>
        </authorList>
    </citation>
    <scope>NUCLEOTIDE SEQUENCE [LARGE SCALE GENOMIC DNA]</scope>
    <source>
        <strain evidence="2">cv. G1812</strain>
    </source>
</reference>
<feature type="compositionally biased region" description="Low complexity" evidence="1">
    <location>
        <begin position="20"/>
        <end position="33"/>
    </location>
</feature>
<dbReference type="Proteomes" id="UP000015106">
    <property type="component" value="Chromosome 1"/>
</dbReference>
<dbReference type="Gramene" id="TuG1812G0100002857.01.T05">
    <property type="protein sequence ID" value="TuG1812G0100002857.01.T05.cds392373"/>
    <property type="gene ID" value="TuG1812G0100002857.01"/>
</dbReference>
<accession>A0A8R7P2V4</accession>
<protein>
    <submittedName>
        <fullName evidence="2">Uncharacterized protein</fullName>
    </submittedName>
</protein>
<feature type="compositionally biased region" description="Basic and acidic residues" evidence="1">
    <location>
        <begin position="129"/>
        <end position="155"/>
    </location>
</feature>
<proteinExistence type="predicted"/>
<keyword evidence="3" id="KW-1185">Reference proteome</keyword>
<sequence length="164" mass="17854">APRTAHPAANPSSPRPTPAPATTQTLAPFPLDPHSLSRLLHPSSLPRHGLPRSLAAACYSSPPLRARWRDEWTGEVDDEGYSIQQIRAAPAQILSACAAPNPVLARLTRPSCAARLHLISGILAAAIDRGGRRDDDHDASDIPDRRRDGRHESWPRKRGQGRRS</sequence>